<proteinExistence type="predicted"/>
<accession>A0ABQ3V320</accession>
<comment type="caution">
    <text evidence="1">The sequence shown here is derived from an EMBL/GenBank/DDBJ whole genome shotgun (WGS) entry which is preliminary data.</text>
</comment>
<dbReference type="RefSeq" id="WP_201375545.1">
    <property type="nucleotide sequence ID" value="NZ_BNJG01000003.1"/>
</dbReference>
<name>A0ABQ3V320_9CHLR</name>
<organism evidence="1 2">
    <name type="scientific">Ktedonobacter robiniae</name>
    <dbReference type="NCBI Taxonomy" id="2778365"/>
    <lineage>
        <taxon>Bacteria</taxon>
        <taxon>Bacillati</taxon>
        <taxon>Chloroflexota</taxon>
        <taxon>Ktedonobacteria</taxon>
        <taxon>Ktedonobacterales</taxon>
        <taxon>Ktedonobacteraceae</taxon>
        <taxon>Ktedonobacter</taxon>
    </lineage>
</organism>
<dbReference type="Proteomes" id="UP000654345">
    <property type="component" value="Unassembled WGS sequence"/>
</dbReference>
<keyword evidence="2" id="KW-1185">Reference proteome</keyword>
<evidence type="ECO:0000313" key="2">
    <source>
        <dbReference type="Proteomes" id="UP000654345"/>
    </source>
</evidence>
<evidence type="ECO:0000313" key="1">
    <source>
        <dbReference type="EMBL" id="GHO59353.1"/>
    </source>
</evidence>
<gene>
    <name evidence="1" type="ORF">KSB_78280</name>
</gene>
<dbReference type="EMBL" id="BNJG01000003">
    <property type="protein sequence ID" value="GHO59353.1"/>
    <property type="molecule type" value="Genomic_DNA"/>
</dbReference>
<sequence length="144" mass="16258">MKTTTSSIVVGIFTDIHRATQAVEQLCVAEFHNWTRCNAAMLIARDVVGTPIKLSTITIQDLLDTLAFTPLSQDECCYYQKELLKKNRIIVVVQPPERVQEARDILLRHGAYDALTHIPCHMPETVMNIHIGFYNPNIPQGTLL</sequence>
<protein>
    <submittedName>
        <fullName evidence="1">Uncharacterized protein</fullName>
    </submittedName>
</protein>
<reference evidence="1 2" key="1">
    <citation type="journal article" date="2021" name="Int. J. Syst. Evol. Microbiol.">
        <title>Reticulibacter mediterranei gen. nov., sp. nov., within the new family Reticulibacteraceae fam. nov., and Ktedonospora formicarum gen. nov., sp. nov., Ktedonobacter robiniae sp. nov., Dictyobacter formicarum sp. nov. and Dictyobacter arantiisoli sp. nov., belonging to the class Ktedonobacteria.</title>
        <authorList>
            <person name="Yabe S."/>
            <person name="Zheng Y."/>
            <person name="Wang C.M."/>
            <person name="Sakai Y."/>
            <person name="Abe K."/>
            <person name="Yokota A."/>
            <person name="Donadio S."/>
            <person name="Cavaletti L."/>
            <person name="Monciardini P."/>
        </authorList>
    </citation>
    <scope>NUCLEOTIDE SEQUENCE [LARGE SCALE GENOMIC DNA]</scope>
    <source>
        <strain evidence="1 2">SOSP1-30</strain>
    </source>
</reference>